<dbReference type="Proteomes" id="UP000516160">
    <property type="component" value="Chromosome"/>
</dbReference>
<dbReference type="AlphaFoldDB" id="A0A7G9WB26"/>
<dbReference type="PROSITE" id="PS50983">
    <property type="entry name" value="FE_B12_PBP"/>
    <property type="match status" value="1"/>
</dbReference>
<dbReference type="KEGG" id="acae:HYG86_14475"/>
<evidence type="ECO:0000313" key="3">
    <source>
        <dbReference type="EMBL" id="QNO15888.1"/>
    </source>
</evidence>
<name>A0A7G9WB26_ALKCA</name>
<dbReference type="EMBL" id="CP058559">
    <property type="protein sequence ID" value="QNO15888.1"/>
    <property type="molecule type" value="Genomic_DNA"/>
</dbReference>
<protein>
    <submittedName>
        <fullName evidence="3">ABC transporter substrate-binding protein</fullName>
    </submittedName>
</protein>
<feature type="domain" description="Fe/B12 periplasmic-binding" evidence="2">
    <location>
        <begin position="57"/>
        <end position="320"/>
    </location>
</feature>
<dbReference type="PANTHER" id="PTHR30535">
    <property type="entry name" value="VITAMIN B12-BINDING PROTEIN"/>
    <property type="match status" value="1"/>
</dbReference>
<organism evidence="3 4">
    <name type="scientific">Alkalicella caledoniensis</name>
    <dbReference type="NCBI Taxonomy" id="2731377"/>
    <lineage>
        <taxon>Bacteria</taxon>
        <taxon>Bacillati</taxon>
        <taxon>Bacillota</taxon>
        <taxon>Clostridia</taxon>
        <taxon>Eubacteriales</taxon>
        <taxon>Proteinivoracaceae</taxon>
        <taxon>Alkalicella</taxon>
    </lineage>
</organism>
<evidence type="ECO:0000256" key="1">
    <source>
        <dbReference type="ARBA" id="ARBA00008814"/>
    </source>
</evidence>
<reference evidence="3 4" key="1">
    <citation type="submission" date="2020-07" db="EMBL/GenBank/DDBJ databases">
        <title>Alkalicella. sp. LB2 genome.</title>
        <authorList>
            <person name="Postec A."/>
            <person name="Quemeneur M."/>
        </authorList>
    </citation>
    <scope>NUCLEOTIDE SEQUENCE [LARGE SCALE GENOMIC DNA]</scope>
    <source>
        <strain evidence="3 4">LB2</strain>
    </source>
</reference>
<dbReference type="RefSeq" id="WP_213166289.1">
    <property type="nucleotide sequence ID" value="NZ_CP058559.1"/>
</dbReference>
<dbReference type="InterPro" id="IPR002491">
    <property type="entry name" value="ABC_transptr_periplasmic_BD"/>
</dbReference>
<dbReference type="Gene3D" id="1.20.58.2180">
    <property type="match status" value="1"/>
</dbReference>
<dbReference type="SUPFAM" id="SSF53807">
    <property type="entry name" value="Helical backbone' metal receptor"/>
    <property type="match status" value="1"/>
</dbReference>
<evidence type="ECO:0000313" key="4">
    <source>
        <dbReference type="Proteomes" id="UP000516160"/>
    </source>
</evidence>
<keyword evidence="4" id="KW-1185">Reference proteome</keyword>
<dbReference type="Gene3D" id="3.40.50.1980">
    <property type="entry name" value="Nitrogenase molybdenum iron protein domain"/>
    <property type="match status" value="2"/>
</dbReference>
<dbReference type="Pfam" id="PF01497">
    <property type="entry name" value="Peripla_BP_2"/>
    <property type="match status" value="1"/>
</dbReference>
<dbReference type="PANTHER" id="PTHR30535:SF34">
    <property type="entry name" value="MOLYBDATE-BINDING PROTEIN MOLA"/>
    <property type="match status" value="1"/>
</dbReference>
<proteinExistence type="inferred from homology"/>
<sequence>MIKSNKTMILVILLLTSIIMSGCLGSQQNPSDTITETNRTVIDQKGREVEIPKEINSVVSTYGPATNLIFAVGAQHKLVAVPDKTHSNKFFTSVYPEVLKLDEIGSRGEGLNIEAVIASNPDVVILFPGNDNETIIEQLATQKIPAVVINPESIEEILECIELLGDVLGREAQAKELIAYYIESLELVESRVSNISLDQRKKVYLAGSNGLLSTTSSDMYQHHLIEQAGGINVASSLNGGWNQVSAEQLIKFNPDFITSVQYSKGNVAQEISDNKQFSNIEAIKNKQVYIFPSNLGGWDMPEPRSILGILWLSNMLYPEEFADMDILKEIEEFHLNFYGKNFTELGGILNDNEILEKIK</sequence>
<accession>A0A7G9WB26</accession>
<comment type="similarity">
    <text evidence="1">Belongs to the bacterial solute-binding protein 8 family.</text>
</comment>
<dbReference type="InterPro" id="IPR050902">
    <property type="entry name" value="ABC_Transporter_SBP"/>
</dbReference>
<evidence type="ECO:0000259" key="2">
    <source>
        <dbReference type="PROSITE" id="PS50983"/>
    </source>
</evidence>
<dbReference type="PROSITE" id="PS51257">
    <property type="entry name" value="PROKAR_LIPOPROTEIN"/>
    <property type="match status" value="1"/>
</dbReference>
<gene>
    <name evidence="3" type="ORF">HYG86_14475</name>
</gene>